<dbReference type="InterPro" id="IPR002586">
    <property type="entry name" value="CobQ/CobB/MinD/ParA_Nub-bd_dom"/>
</dbReference>
<sequence>MTFVPVSAPTLIEPGRSSHLVAIASGKGGVGKTWLAITLAHALARAGTRTLLFDGDLGLANVDVQLGLMPPRDLGGVLSGPLPLADAVIPYVDGGFDVIAGHSGSGLLANQPQAQIEWLIERLRAVAEGYDHIILDLGAGLDRNVRQLSLAADTCIVVLTNEPTSLTDAYAFIKMRQRDGGDGPINVVVNMVAAAREGQTAFRALQKACESFLKLSPSLLGIVRRDAKVRESIRNQMSILSRYPNALAALDVELIATKLAARSACNFTASAAGA</sequence>
<dbReference type="Pfam" id="PF01656">
    <property type="entry name" value="CbiA"/>
    <property type="match status" value="1"/>
</dbReference>
<evidence type="ECO:0000313" key="4">
    <source>
        <dbReference type="EMBL" id="SUS04911.1"/>
    </source>
</evidence>
<dbReference type="EMBL" id="UIDG01000064">
    <property type="protein sequence ID" value="SUS04911.1"/>
    <property type="molecule type" value="Genomic_DNA"/>
</dbReference>
<accession>A0A380TBQ6</accession>
<dbReference type="GO" id="GO:0051782">
    <property type="term" value="P:negative regulation of cell division"/>
    <property type="evidence" value="ECO:0007669"/>
    <property type="project" value="TreeGrafter"/>
</dbReference>
<dbReference type="AlphaFoldDB" id="A0A380TBQ6"/>
<dbReference type="GO" id="GO:0005524">
    <property type="term" value="F:ATP binding"/>
    <property type="evidence" value="ECO:0007669"/>
    <property type="project" value="UniProtKB-KW"/>
</dbReference>
<evidence type="ECO:0000259" key="3">
    <source>
        <dbReference type="Pfam" id="PF01656"/>
    </source>
</evidence>
<dbReference type="SUPFAM" id="SSF52540">
    <property type="entry name" value="P-loop containing nucleoside triphosphate hydrolases"/>
    <property type="match status" value="1"/>
</dbReference>
<reference evidence="4" key="1">
    <citation type="submission" date="2018-07" db="EMBL/GenBank/DDBJ databases">
        <authorList>
            <person name="Quirk P.G."/>
            <person name="Krulwich T.A."/>
        </authorList>
    </citation>
    <scope>NUCLEOTIDE SEQUENCE</scope>
</reference>
<dbReference type="InterPro" id="IPR025501">
    <property type="entry name" value="MinD_FleN"/>
</dbReference>
<proteinExistence type="predicted"/>
<dbReference type="GO" id="GO:0005829">
    <property type="term" value="C:cytosol"/>
    <property type="evidence" value="ECO:0007669"/>
    <property type="project" value="TreeGrafter"/>
</dbReference>
<protein>
    <submittedName>
        <fullName evidence="4">Site-determining protein</fullName>
    </submittedName>
</protein>
<dbReference type="CDD" id="cd02038">
    <property type="entry name" value="FlhG-like"/>
    <property type="match status" value="1"/>
</dbReference>
<evidence type="ECO:0000256" key="2">
    <source>
        <dbReference type="ARBA" id="ARBA00022840"/>
    </source>
</evidence>
<dbReference type="GO" id="GO:0009898">
    <property type="term" value="C:cytoplasmic side of plasma membrane"/>
    <property type="evidence" value="ECO:0007669"/>
    <property type="project" value="TreeGrafter"/>
</dbReference>
<dbReference type="InterPro" id="IPR027417">
    <property type="entry name" value="P-loop_NTPase"/>
</dbReference>
<dbReference type="PANTHER" id="PTHR43384">
    <property type="entry name" value="SEPTUM SITE-DETERMINING PROTEIN MIND HOMOLOG, CHLOROPLASTIC-RELATED"/>
    <property type="match status" value="1"/>
</dbReference>
<dbReference type="InterPro" id="IPR033875">
    <property type="entry name" value="FlhG"/>
</dbReference>
<evidence type="ECO:0000256" key="1">
    <source>
        <dbReference type="ARBA" id="ARBA00022741"/>
    </source>
</evidence>
<dbReference type="GO" id="GO:0016887">
    <property type="term" value="F:ATP hydrolysis activity"/>
    <property type="evidence" value="ECO:0007669"/>
    <property type="project" value="TreeGrafter"/>
</dbReference>
<keyword evidence="2" id="KW-0067">ATP-binding</keyword>
<gene>
    <name evidence="4" type="ORF">DF3PB_1560008</name>
</gene>
<dbReference type="InterPro" id="IPR050625">
    <property type="entry name" value="ParA/MinD_ATPase"/>
</dbReference>
<keyword evidence="1" id="KW-0547">Nucleotide-binding</keyword>
<feature type="domain" description="CobQ/CobB/MinD/ParA nucleotide binding" evidence="3">
    <location>
        <begin position="21"/>
        <end position="238"/>
    </location>
</feature>
<name>A0A380TBQ6_9ZZZZ</name>
<organism evidence="4">
    <name type="scientific">metagenome</name>
    <dbReference type="NCBI Taxonomy" id="256318"/>
    <lineage>
        <taxon>unclassified sequences</taxon>
        <taxon>metagenomes</taxon>
    </lineage>
</organism>
<dbReference type="PANTHER" id="PTHR43384:SF4">
    <property type="entry name" value="CELLULOSE BIOSYNTHESIS PROTEIN BCSQ-RELATED"/>
    <property type="match status" value="1"/>
</dbReference>
<dbReference type="Gene3D" id="3.40.50.300">
    <property type="entry name" value="P-loop containing nucleotide triphosphate hydrolases"/>
    <property type="match status" value="1"/>
</dbReference>
<dbReference type="PIRSF" id="PIRSF003092">
    <property type="entry name" value="MinD"/>
    <property type="match status" value="1"/>
</dbReference>